<dbReference type="OrthoDB" id="9807941at2"/>
<evidence type="ECO:0000256" key="1">
    <source>
        <dbReference type="SAM" id="MobiDB-lite"/>
    </source>
</evidence>
<proteinExistence type="predicted"/>
<protein>
    <submittedName>
        <fullName evidence="2">5' DNA nuclease</fullName>
    </submittedName>
</protein>
<accession>A0A4V4HNC2</accession>
<feature type="region of interest" description="Disordered" evidence="1">
    <location>
        <begin position="1"/>
        <end position="28"/>
    </location>
</feature>
<dbReference type="RefSeq" id="WP_136597402.1">
    <property type="nucleotide sequence ID" value="NZ_STGV01000001.1"/>
</dbReference>
<dbReference type="EMBL" id="STGV01000001">
    <property type="protein sequence ID" value="THV25566.1"/>
    <property type="molecule type" value="Genomic_DNA"/>
</dbReference>
<dbReference type="AlphaFoldDB" id="A0A4V4HNC2"/>
<sequence length="237" mass="24880">MTGSSDKSGDGKSGKPTDETSASEDLDNLLNDPAAVMAAATAFGLSVATQMSRFWLGSLQGAMEVTGQLARQLEEERKANAAVRGSAEEAAKPVSEPKPQAAPTETPARSEQTGPAKSKAKVKAPAAQPKAAPKRSVTRPVAEPVATKKEATAKRAVASRMKKGSGQADDLKKIEGIGPKLEQVLRGRGISRFVDLMDLDDAALAALDTELGLDGRSLRDDWKGQAARLVKPGRKPR</sequence>
<feature type="region of interest" description="Disordered" evidence="1">
    <location>
        <begin position="76"/>
        <end position="171"/>
    </location>
</feature>
<evidence type="ECO:0000313" key="2">
    <source>
        <dbReference type="EMBL" id="THV25566.1"/>
    </source>
</evidence>
<gene>
    <name evidence="2" type="ORF">FAA97_05090</name>
</gene>
<keyword evidence="3" id="KW-1185">Reference proteome</keyword>
<feature type="compositionally biased region" description="Basic and acidic residues" evidence="1">
    <location>
        <begin position="7"/>
        <end position="18"/>
    </location>
</feature>
<dbReference type="Proteomes" id="UP000308828">
    <property type="component" value="Unassembled WGS sequence"/>
</dbReference>
<name>A0A4V4HNC2_9HYPH</name>
<reference evidence="2 3" key="1">
    <citation type="submission" date="2019-04" db="EMBL/GenBank/DDBJ databases">
        <title>Genome sequence of strain shin9-1.</title>
        <authorList>
            <person name="Gao J."/>
            <person name="Sun J."/>
        </authorList>
    </citation>
    <scope>NUCLEOTIDE SEQUENCE [LARGE SCALE GENOMIC DNA]</scope>
    <source>
        <strain evidence="3">shin9-1</strain>
    </source>
</reference>
<comment type="caution">
    <text evidence="2">The sequence shown here is derived from an EMBL/GenBank/DDBJ whole genome shotgun (WGS) entry which is preliminary data.</text>
</comment>
<evidence type="ECO:0000313" key="3">
    <source>
        <dbReference type="Proteomes" id="UP000308828"/>
    </source>
</evidence>
<organism evidence="2 3">
    <name type="scientific">Peteryoungia ipomoeae</name>
    <dbReference type="NCBI Taxonomy" id="1210932"/>
    <lineage>
        <taxon>Bacteria</taxon>
        <taxon>Pseudomonadati</taxon>
        <taxon>Pseudomonadota</taxon>
        <taxon>Alphaproteobacteria</taxon>
        <taxon>Hyphomicrobiales</taxon>
        <taxon>Rhizobiaceae</taxon>
        <taxon>Peteryoungia</taxon>
    </lineage>
</organism>
<dbReference type="Gene3D" id="1.10.150.20">
    <property type="entry name" value="5' to 3' exonuclease, C-terminal subdomain"/>
    <property type="match status" value="1"/>
</dbReference>